<dbReference type="OrthoDB" id="3483116at2"/>
<keyword evidence="2" id="KW-1185">Reference proteome</keyword>
<evidence type="ECO:0000313" key="1">
    <source>
        <dbReference type="EMBL" id="ADH69042.1"/>
    </source>
</evidence>
<dbReference type="Proteomes" id="UP000002219">
    <property type="component" value="Chromosome 1"/>
</dbReference>
<proteinExistence type="predicted"/>
<name>D7B521_NOCDD</name>
<evidence type="ECO:0000313" key="2">
    <source>
        <dbReference type="Proteomes" id="UP000002219"/>
    </source>
</evidence>
<reference evidence="1 2" key="1">
    <citation type="journal article" date="2010" name="Stand. Genomic Sci.">
        <title>Complete genome sequence of Nocardiopsis dassonvillei type strain (IMRU 509).</title>
        <authorList>
            <person name="Sun H."/>
            <person name="Lapidus A."/>
            <person name="Nolan M."/>
            <person name="Lucas S."/>
            <person name="Del Rio T.G."/>
            <person name="Tice H."/>
            <person name="Cheng J.F."/>
            <person name="Tapia R."/>
            <person name="Han C."/>
            <person name="Goodwin L."/>
            <person name="Pitluck S."/>
            <person name="Pagani I."/>
            <person name="Ivanova N."/>
            <person name="Mavromatis K."/>
            <person name="Mikhailova N."/>
            <person name="Pati A."/>
            <person name="Chen A."/>
            <person name="Palaniappan K."/>
            <person name="Land M."/>
            <person name="Hauser L."/>
            <person name="Chang Y.J."/>
            <person name="Jeffries C.D."/>
            <person name="Djao O.D."/>
            <person name="Rohde M."/>
            <person name="Sikorski J."/>
            <person name="Goker M."/>
            <person name="Woyke T."/>
            <person name="Bristow J."/>
            <person name="Eisen J.A."/>
            <person name="Markowitz V."/>
            <person name="Hugenholtz P."/>
            <person name="Kyrpides N.C."/>
            <person name="Klenk H.P."/>
        </authorList>
    </citation>
    <scope>NUCLEOTIDE SEQUENCE [LARGE SCALE GENOMIC DNA]</scope>
    <source>
        <strain evidence="2">ATCC 23218 / DSM 43111 / CIP 107115 / JCM 7437 / KCTC 9190 / NBRC 14626 / NCTC 10488 / NRRL B-5397 / IMRU 509</strain>
    </source>
</reference>
<dbReference type="STRING" id="446468.Ndas_3643"/>
<dbReference type="GeneID" id="91486196"/>
<protein>
    <submittedName>
        <fullName evidence="1">Uncharacterized protein</fullName>
    </submittedName>
</protein>
<accession>D7B521</accession>
<dbReference type="EMBL" id="CP002040">
    <property type="protein sequence ID" value="ADH69042.1"/>
    <property type="molecule type" value="Genomic_DNA"/>
</dbReference>
<dbReference type="RefSeq" id="WP_013154649.1">
    <property type="nucleotide sequence ID" value="NC_014210.1"/>
</dbReference>
<organism evidence="1 2">
    <name type="scientific">Nocardiopsis dassonvillei (strain ATCC 23218 / DSM 43111 / CIP 107115 / JCM 7437 / KCTC 9190 / NBRC 14626 / NCTC 10488 / NRRL B-5397 / IMRU 509)</name>
    <name type="common">Actinomadura dassonvillei</name>
    <dbReference type="NCBI Taxonomy" id="446468"/>
    <lineage>
        <taxon>Bacteria</taxon>
        <taxon>Bacillati</taxon>
        <taxon>Actinomycetota</taxon>
        <taxon>Actinomycetes</taxon>
        <taxon>Streptosporangiales</taxon>
        <taxon>Nocardiopsidaceae</taxon>
        <taxon>Nocardiopsis</taxon>
    </lineage>
</organism>
<dbReference type="eggNOG" id="COG1075">
    <property type="taxonomic scope" value="Bacteria"/>
</dbReference>
<sequence length="291" mass="30554">MARILCVHGIAQQFKGAETLLAQWRPALTDGAALAGARLAPDDVAMAFYGDLFRPAGHRAVGLPPYDASDVEEGLEQDLLRALWEEAARTDPSVPGPGAPVRFGAPSWVQRALVSLSRHPVFAGLADRAMIADLKQVRAYLTDPAVRSAAQRRVLAGIGPDTRLVVAHSLGSVVAYEALCAASRAPSDDPASASAPFLDLVTVGSPLGIAGLIFDRLLPSPEKGRGTRPPAVRTWTNVADRRDVVALVKELDPLFGGVADLPVDNGPKAHDASPYLTSREVGLAVAAGLTE</sequence>
<dbReference type="AlphaFoldDB" id="D7B521"/>
<dbReference type="HOGENOM" id="CLU_070813_2_1_11"/>
<gene>
    <name evidence="1" type="ordered locus">Ndas_3643</name>
</gene>
<dbReference type="KEGG" id="nda:Ndas_3643"/>